<evidence type="ECO:0000313" key="1">
    <source>
        <dbReference type="EMBL" id="AXR65831.1"/>
    </source>
</evidence>
<evidence type="ECO:0008006" key="3">
    <source>
        <dbReference type="Google" id="ProtNLM"/>
    </source>
</evidence>
<dbReference type="EMBL" id="CP030144">
    <property type="protein sequence ID" value="AXR65831.1"/>
    <property type="molecule type" value="Genomic_DNA"/>
</dbReference>
<proteinExistence type="predicted"/>
<sequence length="118" mass="14324">MIESPSKDPKLNRFQSFYTFIIKTPEFQQITPHQLSPWAFKQSFVVQFLSQSVDTQEQLHLRKRLSDYGRRKLKCREKNEVQKNSYRKPNYRESSVDKDKFFKKFRFLLLKIQTLSKV</sequence>
<dbReference type="Proteomes" id="UP000258889">
    <property type="component" value="Chromosome i"/>
</dbReference>
<keyword evidence="2" id="KW-1185">Reference proteome</keyword>
<organism evidence="1 2">
    <name type="scientific">Leptospira mayottensis</name>
    <dbReference type="NCBI Taxonomy" id="1137606"/>
    <lineage>
        <taxon>Bacteria</taxon>
        <taxon>Pseudomonadati</taxon>
        <taxon>Spirochaetota</taxon>
        <taxon>Spirochaetia</taxon>
        <taxon>Leptospirales</taxon>
        <taxon>Leptospiraceae</taxon>
        <taxon>Leptospira</taxon>
    </lineage>
</organism>
<reference evidence="1 2" key="2">
    <citation type="submission" date="2018-09" db="EMBL/GenBank/DDBJ databases">
        <title>Complete Genome sequences of three Leptospira mayottensis isolates obtained from Tenrecid mammals endemic to the Malagasy region.</title>
        <authorList>
            <person name="Cordonin C."/>
            <person name="Toty C."/>
        </authorList>
    </citation>
    <scope>NUCLEOTIDE SEQUENCE [LARGE SCALE GENOMIC DNA]</scope>
    <source>
        <strain evidence="1 2">MDI222</strain>
    </source>
</reference>
<gene>
    <name evidence="1" type="ORF">DQM28_18105</name>
</gene>
<name>A0ABM6YCT8_9LEPT</name>
<protein>
    <recommendedName>
        <fullName evidence="3">DUF1564 family protein</fullName>
    </recommendedName>
</protein>
<reference evidence="1 2" key="1">
    <citation type="submission" date="2018-06" db="EMBL/GenBank/DDBJ databases">
        <authorList>
            <person name="Tortosa P."/>
        </authorList>
    </citation>
    <scope>NUCLEOTIDE SEQUENCE [LARGE SCALE GENOMIC DNA]</scope>
    <source>
        <strain evidence="1 2">MDI222</strain>
    </source>
</reference>
<accession>A0ABM6YCT8</accession>
<evidence type="ECO:0000313" key="2">
    <source>
        <dbReference type="Proteomes" id="UP000258889"/>
    </source>
</evidence>